<dbReference type="OrthoDB" id="9977870at2759"/>
<sequence>MAMEWKWKDPSGGRSLPLTPALHRPFSSLGRSAKPDFTQFNQRLRALTLRTTSTTPSAKLRDLFGASQVFVLPLESKDEHEAQEWAPHDSQRSKRRRTIMDEGHALGSSSALGLAIEQIFADAVYNTEVLNLEEGTTEAALQSEIDQQLAAVNNDAIRKDHSLVQAYPTSTTASTTTTEPRSVGSRDTLGSESTAVTSNNSRSSREHDQPSSPRGLWKRGISISSTYDRVREGFMSRVSTSTASLPVGLSNTAFSAERPKTASAQEKSSPVRALSRAASVMNLNDSILLSSRPRPPKRNATDQPGTAPLPRSSLSGPRTFTLSVSKLRRGFSSTKSPSVDVHELKDPSDRESELGSPMDPLNPYDLNHADPEIQQKLRTSFSLLRRQIDDELRRFEAFRKKQLTALELVHRCLQETSIQKHEEQKAAMLEAHATSLQTLEELQLTIEMELGDEQIRKSKEARGALRIMEAACANSDRTVTQEDRLTLDKQRRLVADIDRLHESQITVLRGRQERKQKERAQKLKVELDNLLAAHAKELGHDDDMEVLKALIRQRKKALIERSKMRVELWRKEFENEHHTVLNGCYTQGLDDEEFCDTPSEHLSSVLDKTSELLKATSRKAVRASQMLTGLSITPPSPTNLLSVSTPSPTTSLSPAPPLTAITETTTSTTAVTAVAEFSF</sequence>
<dbReference type="AlphaFoldDB" id="A0A6G1HH27"/>
<feature type="region of interest" description="Disordered" evidence="1">
    <location>
        <begin position="163"/>
        <end position="219"/>
    </location>
</feature>
<dbReference type="EMBL" id="ML977137">
    <property type="protein sequence ID" value="KAF1992330.1"/>
    <property type="molecule type" value="Genomic_DNA"/>
</dbReference>
<feature type="compositionally biased region" description="Low complexity" evidence="1">
    <location>
        <begin position="638"/>
        <end position="657"/>
    </location>
</feature>
<protein>
    <submittedName>
        <fullName evidence="2">Uncharacterized protein</fullName>
    </submittedName>
</protein>
<proteinExistence type="predicted"/>
<evidence type="ECO:0000313" key="2">
    <source>
        <dbReference type="EMBL" id="KAF1992330.1"/>
    </source>
</evidence>
<feature type="region of interest" description="Disordered" evidence="1">
    <location>
        <begin position="287"/>
        <end position="318"/>
    </location>
</feature>
<accession>A0A6G1HH27</accession>
<gene>
    <name evidence="2" type="ORF">K402DRAFT_416004</name>
</gene>
<evidence type="ECO:0000313" key="3">
    <source>
        <dbReference type="Proteomes" id="UP000800041"/>
    </source>
</evidence>
<feature type="compositionally biased region" description="Polar residues" evidence="1">
    <location>
        <begin position="188"/>
        <end position="202"/>
    </location>
</feature>
<keyword evidence="3" id="KW-1185">Reference proteome</keyword>
<feature type="compositionally biased region" description="Basic and acidic residues" evidence="1">
    <location>
        <begin position="340"/>
        <end position="353"/>
    </location>
</feature>
<feature type="compositionally biased region" description="Low complexity" evidence="1">
    <location>
        <begin position="169"/>
        <end position="178"/>
    </location>
</feature>
<reference evidence="2" key="1">
    <citation type="journal article" date="2020" name="Stud. Mycol.">
        <title>101 Dothideomycetes genomes: a test case for predicting lifestyles and emergence of pathogens.</title>
        <authorList>
            <person name="Haridas S."/>
            <person name="Albert R."/>
            <person name="Binder M."/>
            <person name="Bloem J."/>
            <person name="Labutti K."/>
            <person name="Salamov A."/>
            <person name="Andreopoulos B."/>
            <person name="Baker S."/>
            <person name="Barry K."/>
            <person name="Bills G."/>
            <person name="Bluhm B."/>
            <person name="Cannon C."/>
            <person name="Castanera R."/>
            <person name="Culley D."/>
            <person name="Daum C."/>
            <person name="Ezra D."/>
            <person name="Gonzalez J."/>
            <person name="Henrissat B."/>
            <person name="Kuo A."/>
            <person name="Liang C."/>
            <person name="Lipzen A."/>
            <person name="Lutzoni F."/>
            <person name="Magnuson J."/>
            <person name="Mondo S."/>
            <person name="Nolan M."/>
            <person name="Ohm R."/>
            <person name="Pangilinan J."/>
            <person name="Park H.-J."/>
            <person name="Ramirez L."/>
            <person name="Alfaro M."/>
            <person name="Sun H."/>
            <person name="Tritt A."/>
            <person name="Yoshinaga Y."/>
            <person name="Zwiers L.-H."/>
            <person name="Turgeon B."/>
            <person name="Goodwin S."/>
            <person name="Spatafora J."/>
            <person name="Crous P."/>
            <person name="Grigoriev I."/>
        </authorList>
    </citation>
    <scope>NUCLEOTIDE SEQUENCE</scope>
    <source>
        <strain evidence="2">CBS 113979</strain>
    </source>
</reference>
<feature type="region of interest" description="Disordered" evidence="1">
    <location>
        <begin position="637"/>
        <end position="657"/>
    </location>
</feature>
<organism evidence="2 3">
    <name type="scientific">Aulographum hederae CBS 113979</name>
    <dbReference type="NCBI Taxonomy" id="1176131"/>
    <lineage>
        <taxon>Eukaryota</taxon>
        <taxon>Fungi</taxon>
        <taxon>Dikarya</taxon>
        <taxon>Ascomycota</taxon>
        <taxon>Pezizomycotina</taxon>
        <taxon>Dothideomycetes</taxon>
        <taxon>Pleosporomycetidae</taxon>
        <taxon>Aulographales</taxon>
        <taxon>Aulographaceae</taxon>
    </lineage>
</organism>
<name>A0A6G1HH27_9PEZI</name>
<dbReference type="Proteomes" id="UP000800041">
    <property type="component" value="Unassembled WGS sequence"/>
</dbReference>
<feature type="region of interest" description="Disordered" evidence="1">
    <location>
        <begin position="331"/>
        <end position="359"/>
    </location>
</feature>
<evidence type="ECO:0000256" key="1">
    <source>
        <dbReference type="SAM" id="MobiDB-lite"/>
    </source>
</evidence>